<evidence type="ECO:0000256" key="2">
    <source>
        <dbReference type="ARBA" id="ARBA00010944"/>
    </source>
</evidence>
<dbReference type="AlphaFoldDB" id="A0A9D1VBB3"/>
<evidence type="ECO:0000313" key="9">
    <source>
        <dbReference type="Proteomes" id="UP000823964"/>
    </source>
</evidence>
<dbReference type="InterPro" id="IPR029903">
    <property type="entry name" value="RmlD-like-bd"/>
</dbReference>
<protein>
    <recommendedName>
        <fullName evidence="4 6">dTDP-4-dehydrorhamnose reductase</fullName>
        <ecNumber evidence="3 6">1.1.1.133</ecNumber>
    </recommendedName>
</protein>
<dbReference type="Proteomes" id="UP000823964">
    <property type="component" value="Unassembled WGS sequence"/>
</dbReference>
<evidence type="ECO:0000256" key="1">
    <source>
        <dbReference type="ARBA" id="ARBA00004781"/>
    </source>
</evidence>
<sequence length="218" mass="22614">MKILLFGGTGRCGRVLGEWLSEAGHELLAPAHGDCDLRDAAAVSRLVLGCGAEAVVNAAAISGPETCLDDPLTAHGVNAMAPAAMALACRHTGARLIHLSTDYVLDGRRAGLKDESAKCRPINVYGESKREGELEVLEALPEALVVRVSWICGNPQKPSFVESTLAKALAAQPLAAIADKFSLPTDARDIAAALAALLQEPEGDRTAGVVQLCSGGEP</sequence>
<dbReference type="EC" id="1.1.1.133" evidence="3 6"/>
<dbReference type="InterPro" id="IPR036291">
    <property type="entry name" value="NAD(P)-bd_dom_sf"/>
</dbReference>
<evidence type="ECO:0000256" key="4">
    <source>
        <dbReference type="ARBA" id="ARBA00017099"/>
    </source>
</evidence>
<comment type="catalytic activity">
    <reaction evidence="5">
        <text>dTDP-beta-L-rhamnose + NADP(+) = dTDP-4-dehydro-beta-L-rhamnose + NADPH + H(+)</text>
        <dbReference type="Rhea" id="RHEA:21796"/>
        <dbReference type="ChEBI" id="CHEBI:15378"/>
        <dbReference type="ChEBI" id="CHEBI:57510"/>
        <dbReference type="ChEBI" id="CHEBI:57783"/>
        <dbReference type="ChEBI" id="CHEBI:58349"/>
        <dbReference type="ChEBI" id="CHEBI:62830"/>
        <dbReference type="EC" id="1.1.1.133"/>
    </reaction>
</comment>
<organism evidence="8 9">
    <name type="scientific">Candidatus Akkermansia intestinigallinarum</name>
    <dbReference type="NCBI Taxonomy" id="2838431"/>
    <lineage>
        <taxon>Bacteria</taxon>
        <taxon>Pseudomonadati</taxon>
        <taxon>Verrucomicrobiota</taxon>
        <taxon>Verrucomicrobiia</taxon>
        <taxon>Verrucomicrobiales</taxon>
        <taxon>Akkermansiaceae</taxon>
        <taxon>Akkermansia</taxon>
    </lineage>
</organism>
<dbReference type="GO" id="GO:0008831">
    <property type="term" value="F:dTDP-4-dehydrorhamnose reductase activity"/>
    <property type="evidence" value="ECO:0007669"/>
    <property type="project" value="UniProtKB-EC"/>
</dbReference>
<dbReference type="InterPro" id="IPR005913">
    <property type="entry name" value="dTDP_dehydrorham_reduct"/>
</dbReference>
<keyword evidence="6" id="KW-0521">NADP</keyword>
<dbReference type="PANTHER" id="PTHR10491:SF4">
    <property type="entry name" value="METHIONINE ADENOSYLTRANSFERASE 2 SUBUNIT BETA"/>
    <property type="match status" value="1"/>
</dbReference>
<reference evidence="8" key="1">
    <citation type="journal article" date="2021" name="PeerJ">
        <title>Extensive microbial diversity within the chicken gut microbiome revealed by metagenomics and culture.</title>
        <authorList>
            <person name="Gilroy R."/>
            <person name="Ravi A."/>
            <person name="Getino M."/>
            <person name="Pursley I."/>
            <person name="Horton D.L."/>
            <person name="Alikhan N.F."/>
            <person name="Baker D."/>
            <person name="Gharbi K."/>
            <person name="Hall N."/>
            <person name="Watson M."/>
            <person name="Adriaenssens E.M."/>
            <person name="Foster-Nyarko E."/>
            <person name="Jarju S."/>
            <person name="Secka A."/>
            <person name="Antonio M."/>
            <person name="Oren A."/>
            <person name="Chaudhuri R.R."/>
            <person name="La Ragione R."/>
            <person name="Hildebrand F."/>
            <person name="Pallen M.J."/>
        </authorList>
    </citation>
    <scope>NUCLEOTIDE SEQUENCE</scope>
    <source>
        <strain evidence="8">14975</strain>
    </source>
</reference>
<dbReference type="PANTHER" id="PTHR10491">
    <property type="entry name" value="DTDP-4-DEHYDRORHAMNOSE REDUCTASE"/>
    <property type="match status" value="1"/>
</dbReference>
<proteinExistence type="inferred from homology"/>
<dbReference type="Gene3D" id="3.40.50.720">
    <property type="entry name" value="NAD(P)-binding Rossmann-like Domain"/>
    <property type="match status" value="1"/>
</dbReference>
<keyword evidence="6" id="KW-0560">Oxidoreductase</keyword>
<dbReference type="Pfam" id="PF04321">
    <property type="entry name" value="RmlD_sub_bind"/>
    <property type="match status" value="1"/>
</dbReference>
<evidence type="ECO:0000259" key="7">
    <source>
        <dbReference type="Pfam" id="PF04321"/>
    </source>
</evidence>
<comment type="similarity">
    <text evidence="2 6">Belongs to the dTDP-4-dehydrorhamnose reductase family.</text>
</comment>
<dbReference type="GO" id="GO:0005829">
    <property type="term" value="C:cytosol"/>
    <property type="evidence" value="ECO:0007669"/>
    <property type="project" value="TreeGrafter"/>
</dbReference>
<dbReference type="EMBL" id="DXFQ01000086">
    <property type="protein sequence ID" value="HIX19935.1"/>
    <property type="molecule type" value="Genomic_DNA"/>
</dbReference>
<reference evidence="8" key="2">
    <citation type="submission" date="2021-04" db="EMBL/GenBank/DDBJ databases">
        <authorList>
            <person name="Gilroy R."/>
        </authorList>
    </citation>
    <scope>NUCLEOTIDE SEQUENCE</scope>
    <source>
        <strain evidence="8">14975</strain>
    </source>
</reference>
<dbReference type="GO" id="GO:0019305">
    <property type="term" value="P:dTDP-rhamnose biosynthetic process"/>
    <property type="evidence" value="ECO:0007669"/>
    <property type="project" value="TreeGrafter"/>
</dbReference>
<feature type="domain" description="RmlD-like substrate binding" evidence="7">
    <location>
        <begin position="1"/>
        <end position="203"/>
    </location>
</feature>
<evidence type="ECO:0000256" key="5">
    <source>
        <dbReference type="ARBA" id="ARBA00048200"/>
    </source>
</evidence>
<gene>
    <name evidence="8" type="ORF">H9862_04940</name>
</gene>
<comment type="function">
    <text evidence="6">Catalyzes the reduction of dTDP-6-deoxy-L-lyxo-4-hexulose to yield dTDP-L-rhamnose.</text>
</comment>
<accession>A0A9D1VBB3</accession>
<evidence type="ECO:0000313" key="8">
    <source>
        <dbReference type="EMBL" id="HIX19935.1"/>
    </source>
</evidence>
<evidence type="ECO:0000256" key="3">
    <source>
        <dbReference type="ARBA" id="ARBA00012929"/>
    </source>
</evidence>
<comment type="pathway">
    <text evidence="1 6">Carbohydrate biosynthesis; dTDP-L-rhamnose biosynthesis.</text>
</comment>
<comment type="caution">
    <text evidence="8">The sequence shown here is derived from an EMBL/GenBank/DDBJ whole genome shotgun (WGS) entry which is preliminary data.</text>
</comment>
<feature type="non-terminal residue" evidence="8">
    <location>
        <position position="218"/>
    </location>
</feature>
<evidence type="ECO:0000256" key="6">
    <source>
        <dbReference type="RuleBase" id="RU364082"/>
    </source>
</evidence>
<name>A0A9D1VBB3_9BACT</name>
<dbReference type="SUPFAM" id="SSF51735">
    <property type="entry name" value="NAD(P)-binding Rossmann-fold domains"/>
    <property type="match status" value="1"/>
</dbReference>